<dbReference type="KEGG" id="nao:Y958_22490"/>
<dbReference type="InterPro" id="IPR000182">
    <property type="entry name" value="GNAT_dom"/>
</dbReference>
<gene>
    <name evidence="4" type="ORF">Y958_22490</name>
</gene>
<keyword evidence="2" id="KW-0012">Acyltransferase</keyword>
<evidence type="ECO:0000313" key="5">
    <source>
        <dbReference type="Proteomes" id="UP000197153"/>
    </source>
</evidence>
<evidence type="ECO:0000256" key="2">
    <source>
        <dbReference type="ARBA" id="ARBA00023315"/>
    </source>
</evidence>
<feature type="domain" description="N-acetyltransferase" evidence="3">
    <location>
        <begin position="3"/>
        <end position="152"/>
    </location>
</feature>
<evidence type="ECO:0000259" key="3">
    <source>
        <dbReference type="PROSITE" id="PS51186"/>
    </source>
</evidence>
<sequence>MSVRLRAPEAGELPALQTLEAAARRRYTTWPDLAFVAARPPIARERLAVGTVWVAEHAGRTAGFILLQPQDDQLYIANISVMPEAGGRGVGGALLAQALSHARALGAEALTLTTFQAPPWNGPWFRRHGYTPMPEEHMGPALRATLERQIITVAPATREVLWRRVGDLLHLPTDP</sequence>
<accession>A0A248JYW1</accession>
<dbReference type="InterPro" id="IPR050832">
    <property type="entry name" value="Bact_Acetyltransf"/>
</dbReference>
<evidence type="ECO:0000313" key="4">
    <source>
        <dbReference type="EMBL" id="ASG23749.1"/>
    </source>
</evidence>
<protein>
    <submittedName>
        <fullName evidence="4">GNAT family N-acetyltransferase</fullName>
    </submittedName>
</protein>
<dbReference type="Pfam" id="PF13508">
    <property type="entry name" value="Acetyltransf_7"/>
    <property type="match status" value="1"/>
</dbReference>
<dbReference type="AlphaFoldDB" id="A0A248JYW1"/>
<dbReference type="CDD" id="cd04301">
    <property type="entry name" value="NAT_SF"/>
    <property type="match status" value="1"/>
</dbReference>
<dbReference type="Proteomes" id="UP000197153">
    <property type="component" value="Chromosome 3"/>
</dbReference>
<name>A0A248JYW1_9PROT</name>
<keyword evidence="5" id="KW-1185">Reference proteome</keyword>
<dbReference type="PANTHER" id="PTHR43877">
    <property type="entry name" value="AMINOALKYLPHOSPHONATE N-ACETYLTRANSFERASE-RELATED-RELATED"/>
    <property type="match status" value="1"/>
</dbReference>
<dbReference type="SUPFAM" id="SSF55729">
    <property type="entry name" value="Acyl-CoA N-acyltransferases (Nat)"/>
    <property type="match status" value="1"/>
</dbReference>
<organism evidence="4 5">
    <name type="scientific">Nitrospirillum viridazoti CBAmc</name>
    <dbReference type="NCBI Taxonomy" id="1441467"/>
    <lineage>
        <taxon>Bacteria</taxon>
        <taxon>Pseudomonadati</taxon>
        <taxon>Pseudomonadota</taxon>
        <taxon>Alphaproteobacteria</taxon>
        <taxon>Rhodospirillales</taxon>
        <taxon>Azospirillaceae</taxon>
        <taxon>Nitrospirillum</taxon>
        <taxon>Nitrospirillum viridazoti</taxon>
    </lineage>
</organism>
<reference evidence="4 5" key="1">
    <citation type="submission" date="2017-06" db="EMBL/GenBank/DDBJ databases">
        <title>Complete genome sequence of Nitrospirillum amazonense strain CBAmC, an endophytic nitrogen-fixing and plant growth-promoting bacterium, isolated from sugarcane.</title>
        <authorList>
            <person name="Schwab S."/>
            <person name="dos Santos Teixeira K.R."/>
            <person name="Simoes Araujo J.L."/>
            <person name="Soares Vidal M."/>
            <person name="Borges de Freitas H.R."/>
            <person name="Rivello Crivelaro A.L."/>
            <person name="Bueno de Camargo Nunes A."/>
            <person name="dos Santos C.M."/>
            <person name="Palmeira da Silva Rosa D."/>
            <person name="da Silva Padilha D."/>
            <person name="da Silva E."/>
            <person name="Araujo Terra L."/>
            <person name="Soares Mendes V."/>
            <person name="Farinelli L."/>
            <person name="Magalhaes Cruz L."/>
            <person name="Baldani J.I."/>
        </authorList>
    </citation>
    <scope>NUCLEOTIDE SEQUENCE [LARGE SCALE GENOMIC DNA]</scope>
    <source>
        <strain evidence="4 5">CBAmC</strain>
    </source>
</reference>
<dbReference type="GO" id="GO:0016747">
    <property type="term" value="F:acyltransferase activity, transferring groups other than amino-acyl groups"/>
    <property type="evidence" value="ECO:0007669"/>
    <property type="project" value="InterPro"/>
</dbReference>
<dbReference type="InterPro" id="IPR016181">
    <property type="entry name" value="Acyl_CoA_acyltransferase"/>
</dbReference>
<proteinExistence type="predicted"/>
<dbReference type="EMBL" id="CP022112">
    <property type="protein sequence ID" value="ASG23749.1"/>
    <property type="molecule type" value="Genomic_DNA"/>
</dbReference>
<keyword evidence="1 4" id="KW-0808">Transferase</keyword>
<dbReference type="PROSITE" id="PS51186">
    <property type="entry name" value="GNAT"/>
    <property type="match status" value="1"/>
</dbReference>
<evidence type="ECO:0000256" key="1">
    <source>
        <dbReference type="ARBA" id="ARBA00022679"/>
    </source>
</evidence>
<dbReference type="Gene3D" id="3.40.630.30">
    <property type="match status" value="1"/>
</dbReference>